<comment type="caution">
    <text evidence="3">The sequence shown here is derived from an EMBL/GenBank/DDBJ whole genome shotgun (WGS) entry which is preliminary data.</text>
</comment>
<comment type="similarity">
    <text evidence="1">Belongs to the short-chain dehydrogenases/reductases (SDR) family.</text>
</comment>
<organism evidence="3 4">
    <name type="scientific">Cereibacter changlensis</name>
    <dbReference type="NCBI Taxonomy" id="402884"/>
    <lineage>
        <taxon>Bacteria</taxon>
        <taxon>Pseudomonadati</taxon>
        <taxon>Pseudomonadota</taxon>
        <taxon>Alphaproteobacteria</taxon>
        <taxon>Rhodobacterales</taxon>
        <taxon>Paracoccaceae</taxon>
        <taxon>Cereibacter</taxon>
    </lineage>
</organism>
<evidence type="ECO:0000313" key="3">
    <source>
        <dbReference type="EMBL" id="TKA98453.1"/>
    </source>
</evidence>
<dbReference type="Pfam" id="PF13561">
    <property type="entry name" value="adh_short_C2"/>
    <property type="match status" value="1"/>
</dbReference>
<protein>
    <submittedName>
        <fullName evidence="3">SDR family oxidoreductase</fullName>
    </submittedName>
</protein>
<dbReference type="InterPro" id="IPR002347">
    <property type="entry name" value="SDR_fam"/>
</dbReference>
<proteinExistence type="inferred from homology"/>
<dbReference type="PRINTS" id="PR00081">
    <property type="entry name" value="GDHRDH"/>
</dbReference>
<reference evidence="3 4" key="1">
    <citation type="submission" date="2019-04" db="EMBL/GenBank/DDBJ databases">
        <title>Crypto-aerobic microbial life in anoxic (sulfidic) marine sediments.</title>
        <authorList>
            <person name="Bhattacharya S."/>
            <person name="Roy C."/>
            <person name="Mondal N."/>
            <person name="Sarkar J."/>
            <person name="Mandal S."/>
            <person name="Rameez M.J."/>
            <person name="Ghosh W."/>
        </authorList>
    </citation>
    <scope>NUCLEOTIDE SEQUENCE [LARGE SCALE GENOMIC DNA]</scope>
    <source>
        <strain evidence="3 4">SBBC</strain>
    </source>
</reference>
<dbReference type="CDD" id="cd05233">
    <property type="entry name" value="SDR_c"/>
    <property type="match status" value="1"/>
</dbReference>
<dbReference type="InterPro" id="IPR020904">
    <property type="entry name" value="Sc_DH/Rdtase_CS"/>
</dbReference>
<evidence type="ECO:0000259" key="2">
    <source>
        <dbReference type="SMART" id="SM00822"/>
    </source>
</evidence>
<dbReference type="RefSeq" id="WP_136790857.1">
    <property type="nucleotide sequence ID" value="NZ_SWAU01000002.1"/>
</dbReference>
<sequence>MTGRLTGRKIVITGAGSGIGRESARIFAREGATLALLDRDRDAAQVTADETGGHVFAVDVTDEAQVKSVIDEAGAALNGIDGLLNSAGILTMKTIDDIDVAEFRRVVDVNLTGTFLVCQAALPWLRQSPTAAIVNIASAQALLPSLLGSAYAASKAAVMMFSKSIAKELAPAVRVNVICPGATETPMTDQGVAPDDVEGRKALAANYAMKRLCQPAEIANGILFLMSQDASAITGVALAIDNGRTFH</sequence>
<name>A0A4U0ZA25_9RHOB</name>
<dbReference type="InterPro" id="IPR057326">
    <property type="entry name" value="KR_dom"/>
</dbReference>
<dbReference type="SUPFAM" id="SSF51735">
    <property type="entry name" value="NAD(P)-binding Rossmann-fold domains"/>
    <property type="match status" value="1"/>
</dbReference>
<dbReference type="PROSITE" id="PS00061">
    <property type="entry name" value="ADH_SHORT"/>
    <property type="match status" value="1"/>
</dbReference>
<dbReference type="AlphaFoldDB" id="A0A4U0ZA25"/>
<dbReference type="Proteomes" id="UP000306340">
    <property type="component" value="Unassembled WGS sequence"/>
</dbReference>
<dbReference type="PANTHER" id="PTHR42760">
    <property type="entry name" value="SHORT-CHAIN DEHYDROGENASES/REDUCTASES FAMILY MEMBER"/>
    <property type="match status" value="1"/>
</dbReference>
<dbReference type="SMART" id="SM00822">
    <property type="entry name" value="PKS_KR"/>
    <property type="match status" value="1"/>
</dbReference>
<dbReference type="EMBL" id="SWAU01000002">
    <property type="protein sequence ID" value="TKA98453.1"/>
    <property type="molecule type" value="Genomic_DNA"/>
</dbReference>
<gene>
    <name evidence="3" type="ORF">FAZ78_00630</name>
</gene>
<evidence type="ECO:0000256" key="1">
    <source>
        <dbReference type="ARBA" id="ARBA00006484"/>
    </source>
</evidence>
<dbReference type="GO" id="GO:0016616">
    <property type="term" value="F:oxidoreductase activity, acting on the CH-OH group of donors, NAD or NADP as acceptor"/>
    <property type="evidence" value="ECO:0007669"/>
    <property type="project" value="TreeGrafter"/>
</dbReference>
<accession>A0A4U0ZA25</accession>
<feature type="domain" description="Ketoreductase" evidence="2">
    <location>
        <begin position="8"/>
        <end position="181"/>
    </location>
</feature>
<dbReference type="InterPro" id="IPR036291">
    <property type="entry name" value="NAD(P)-bd_dom_sf"/>
</dbReference>
<evidence type="ECO:0000313" key="4">
    <source>
        <dbReference type="Proteomes" id="UP000306340"/>
    </source>
</evidence>
<dbReference type="FunFam" id="3.40.50.720:FF:000084">
    <property type="entry name" value="Short-chain dehydrogenase reductase"/>
    <property type="match status" value="1"/>
</dbReference>
<dbReference type="PRINTS" id="PR00080">
    <property type="entry name" value="SDRFAMILY"/>
</dbReference>
<dbReference type="Gene3D" id="3.40.50.720">
    <property type="entry name" value="NAD(P)-binding Rossmann-like Domain"/>
    <property type="match status" value="1"/>
</dbReference>